<evidence type="ECO:0000256" key="1">
    <source>
        <dbReference type="SAM" id="MobiDB-lite"/>
    </source>
</evidence>
<keyword evidence="2" id="KW-0812">Transmembrane</keyword>
<dbReference type="PANTHER" id="PTHR30441:SF8">
    <property type="entry name" value="DUF748 DOMAIN-CONTAINING PROTEIN"/>
    <property type="match status" value="1"/>
</dbReference>
<reference evidence="3" key="1">
    <citation type="journal article" date="2021" name="PeerJ">
        <title>Extensive microbial diversity within the chicken gut microbiome revealed by metagenomics and culture.</title>
        <authorList>
            <person name="Gilroy R."/>
            <person name="Ravi A."/>
            <person name="Getino M."/>
            <person name="Pursley I."/>
            <person name="Horton D.L."/>
            <person name="Alikhan N.F."/>
            <person name="Baker D."/>
            <person name="Gharbi K."/>
            <person name="Hall N."/>
            <person name="Watson M."/>
            <person name="Adriaenssens E.M."/>
            <person name="Foster-Nyarko E."/>
            <person name="Jarju S."/>
            <person name="Secka A."/>
            <person name="Antonio M."/>
            <person name="Oren A."/>
            <person name="Chaudhuri R.R."/>
            <person name="La Ragione R."/>
            <person name="Hildebrand F."/>
            <person name="Pallen M.J."/>
        </authorList>
    </citation>
    <scope>NUCLEOTIDE SEQUENCE</scope>
    <source>
        <strain evidence="3">4100</strain>
    </source>
</reference>
<feature type="region of interest" description="Disordered" evidence="1">
    <location>
        <begin position="1"/>
        <end position="25"/>
    </location>
</feature>
<dbReference type="AlphaFoldDB" id="A0A4Q0UAC5"/>
<dbReference type="PANTHER" id="PTHR30441">
    <property type="entry name" value="DUF748 DOMAIN-CONTAINING PROTEIN"/>
    <property type="match status" value="1"/>
</dbReference>
<dbReference type="InterPro" id="IPR052894">
    <property type="entry name" value="AsmA-related"/>
</dbReference>
<name>A0A4Q0UAC5_9BACT</name>
<dbReference type="GO" id="GO:0090313">
    <property type="term" value="P:regulation of protein targeting to membrane"/>
    <property type="evidence" value="ECO:0007669"/>
    <property type="project" value="TreeGrafter"/>
</dbReference>
<comment type="caution">
    <text evidence="3">The sequence shown here is derived from an EMBL/GenBank/DDBJ whole genome shotgun (WGS) entry which is preliminary data.</text>
</comment>
<feature type="transmembrane region" description="Helical" evidence="2">
    <location>
        <begin position="35"/>
        <end position="61"/>
    </location>
</feature>
<evidence type="ECO:0000313" key="4">
    <source>
        <dbReference type="Proteomes" id="UP000711407"/>
    </source>
</evidence>
<reference evidence="3" key="2">
    <citation type="submission" date="2021-09" db="EMBL/GenBank/DDBJ databases">
        <authorList>
            <person name="Gilroy R."/>
        </authorList>
    </citation>
    <scope>NUCLEOTIDE SEQUENCE</scope>
    <source>
        <strain evidence="3">4100</strain>
    </source>
</reference>
<proteinExistence type="predicted"/>
<dbReference type="Proteomes" id="UP000711407">
    <property type="component" value="Unassembled WGS sequence"/>
</dbReference>
<dbReference type="GO" id="GO:0005886">
    <property type="term" value="C:plasma membrane"/>
    <property type="evidence" value="ECO:0007669"/>
    <property type="project" value="TreeGrafter"/>
</dbReference>
<accession>A0A4Q0UAC5</accession>
<protein>
    <recommendedName>
        <fullName evidence="5">AsmA-like C-terminal domain-containing protein</fullName>
    </recommendedName>
</protein>
<evidence type="ECO:0008006" key="5">
    <source>
        <dbReference type="Google" id="ProtNLM"/>
    </source>
</evidence>
<dbReference type="EMBL" id="DYXT01000028">
    <property type="protein sequence ID" value="HJE39145.1"/>
    <property type="molecule type" value="Genomic_DNA"/>
</dbReference>
<evidence type="ECO:0000256" key="2">
    <source>
        <dbReference type="SAM" id="Phobius"/>
    </source>
</evidence>
<sequence length="1178" mass="129850">MDTKPSENNNNNNAENLSPDKGKPAKRRRPLWLRLIKWVVVTALALVVLVLSVVGLAVWILTPKKLTPIVERVATEYLDADVSIGRVELTYWSTFPQLNVRVDSLSIVSHSLHGISNADRMRLPGNADSLLSFVSLQGKVNIPQLMLMKVELEDIILDRPEVNIVCLNDSVSNFDILPPSEEEADSTAMPDISFNRFSLPGGLKAAYFNAADTTDMKVEIVPSNLATVGNSSYTLTTGGDARLKIAGVALPPSVDFKFDGKIVWRSHQPYALGIENFDIGIGPLNGIVDTELDFTDDMEVKTFDVKISDVSVADVINWLPKEYVSSLKGMKTDLKVSMAMRLTAPYAVSDDALPSFDFSIEMPDGSLSFQQMVLTAFGLDVSGHVNGRNIDGSTINIKRLLAVGKSIGFKFSGSVSKLLSDPVVKGEFKGGVGFGRLPSALMDKLPFTLKGKLVMDAHLDVRQSYFDRLNFHKLKIDGEATLTDFYMLMNDTTGDIYARNATLKFGSSSSFTTKRGRQVDSLLTVSLKVDTASYMMDGLGLTGSDMHLGLGVSNKAASADTAVVIPMGLDISASRLRYVDMSDSSSVMLRSPKVGAVITRYKDSNKRPMMMTRISADRIRYRSSAGRVTLREPLVRLRLYPSARPRMNNRLGAIFDSITAAHPSLRADSVYTLARREHALQRRKNRAANASRPRARHDSTDLLDFRADKETRSLLLWWNASGRITAKRGRILTPYYPLRNVVRNVDISFDMDSLVIKDTKLKAGRSSLTVNGVISNYTNAMLRKRAAMNLRLSLTGDTIDINQLVNASFYGAAYAEKLAEGASAVKMGDDVSDDALEQQVENSAADSVAGPLLVPMNFDADLNMSSKVVLYEGLTLHDFRGVAMMHEGAIKLTDLGANTDAGRVNLNALYSAPTKNEMTLGMGLVLTNFYIEKFNKLFPTVDSILPALNTISGRINAEMVATTDIFPNMDMNLGSLSALLTIKGDSLVVIDPDTYKTISKWLMFKNKNRNMIDSISAQIAIENNQLEIYPFIFNFDRYKLGVMGNNDMAMNLNYHVSVLKSPIPFKFGINIKGTIDDMKIRLGGAKVKENMVVERVQLVDTTRINLVKEMDRVFRRGVRNARLRSLNARGRNHGDRLRMDADVPGDTISAADSALFIKEGLLPPPPPTPEESKEKKSK</sequence>
<gene>
    <name evidence="3" type="ORF">K8V47_05245</name>
</gene>
<evidence type="ECO:0000313" key="3">
    <source>
        <dbReference type="EMBL" id="HJE39145.1"/>
    </source>
</evidence>
<keyword evidence="2" id="KW-1133">Transmembrane helix</keyword>
<feature type="region of interest" description="Disordered" evidence="1">
    <location>
        <begin position="1158"/>
        <end position="1178"/>
    </location>
</feature>
<feature type="compositionally biased region" description="Low complexity" evidence="1">
    <location>
        <begin position="7"/>
        <end position="16"/>
    </location>
</feature>
<keyword evidence="2" id="KW-0472">Membrane</keyword>
<organism evidence="3 4">
    <name type="scientific">Candidatus Amulumruptor caecigallinarius</name>
    <dbReference type="NCBI Taxonomy" id="2109911"/>
    <lineage>
        <taxon>Bacteria</taxon>
        <taxon>Pseudomonadati</taxon>
        <taxon>Bacteroidota</taxon>
        <taxon>Bacteroidia</taxon>
        <taxon>Bacteroidales</taxon>
        <taxon>Muribaculaceae</taxon>
        <taxon>Candidatus Amulumruptor</taxon>
    </lineage>
</organism>